<accession>A0AAE8ME50</accession>
<comment type="caution">
    <text evidence="2">The sequence shown here is derived from an EMBL/GenBank/DDBJ whole genome shotgun (WGS) entry which is preliminary data.</text>
</comment>
<dbReference type="Proteomes" id="UP001187734">
    <property type="component" value="Unassembled WGS sequence"/>
</dbReference>
<dbReference type="EMBL" id="ONZP01000335">
    <property type="protein sequence ID" value="SPJ81818.1"/>
    <property type="molecule type" value="Genomic_DNA"/>
</dbReference>
<protein>
    <submittedName>
        <fullName evidence="2">Uncharacterized protein</fullName>
    </submittedName>
</protein>
<name>A0AAE8ME50_9HYPO</name>
<proteinExistence type="predicted"/>
<sequence length="201" mass="23140">MPSNDRRAILCKYLVKETPVLVQEPIAWSNEESIGRFLLLKKLLNEDKSRQHLLLEARRVFYEENSFVIYLSGLSRFLDDMLGDWDDTVAVEMLVRDLTIKVEREKCQCGQLMDYMQRLSYFAKMPQLQRIVFEWHTMTNNTPDGSSQGRSPLSSRSSSKSYSAHSSSDDDETCDIGDSNEYFGWGALQDDAWSLEEGIEG</sequence>
<evidence type="ECO:0000313" key="2">
    <source>
        <dbReference type="EMBL" id="SPJ81818.1"/>
    </source>
</evidence>
<feature type="region of interest" description="Disordered" evidence="1">
    <location>
        <begin position="142"/>
        <end position="175"/>
    </location>
</feature>
<evidence type="ECO:0000256" key="1">
    <source>
        <dbReference type="SAM" id="MobiDB-lite"/>
    </source>
</evidence>
<gene>
    <name evidence="2" type="ORF">FTOL_09223</name>
</gene>
<keyword evidence="3" id="KW-1185">Reference proteome</keyword>
<organism evidence="2 3">
    <name type="scientific">Fusarium torulosum</name>
    <dbReference type="NCBI Taxonomy" id="33205"/>
    <lineage>
        <taxon>Eukaryota</taxon>
        <taxon>Fungi</taxon>
        <taxon>Dikarya</taxon>
        <taxon>Ascomycota</taxon>
        <taxon>Pezizomycotina</taxon>
        <taxon>Sordariomycetes</taxon>
        <taxon>Hypocreomycetidae</taxon>
        <taxon>Hypocreales</taxon>
        <taxon>Nectriaceae</taxon>
        <taxon>Fusarium</taxon>
    </lineage>
</organism>
<reference evidence="2" key="1">
    <citation type="submission" date="2018-03" db="EMBL/GenBank/DDBJ databases">
        <authorList>
            <person name="Guldener U."/>
        </authorList>
    </citation>
    <scope>NUCLEOTIDE SEQUENCE</scope>
</reference>
<evidence type="ECO:0000313" key="3">
    <source>
        <dbReference type="Proteomes" id="UP001187734"/>
    </source>
</evidence>
<feature type="compositionally biased region" description="Low complexity" evidence="1">
    <location>
        <begin position="146"/>
        <end position="166"/>
    </location>
</feature>
<dbReference type="AlphaFoldDB" id="A0AAE8ME50"/>